<comment type="caution">
    <text evidence="2">The sequence shown here is derived from an EMBL/GenBank/DDBJ whole genome shotgun (WGS) entry which is preliminary data.</text>
</comment>
<accession>A0A388LCZ8</accession>
<dbReference type="AlphaFoldDB" id="A0A388LCZ8"/>
<organism evidence="2 3">
    <name type="scientific">Chara braunii</name>
    <name type="common">Braun's stonewort</name>
    <dbReference type="NCBI Taxonomy" id="69332"/>
    <lineage>
        <taxon>Eukaryota</taxon>
        <taxon>Viridiplantae</taxon>
        <taxon>Streptophyta</taxon>
        <taxon>Charophyceae</taxon>
        <taxon>Charales</taxon>
        <taxon>Characeae</taxon>
        <taxon>Chara</taxon>
    </lineage>
</organism>
<keyword evidence="3" id="KW-1185">Reference proteome</keyword>
<evidence type="ECO:0000256" key="1">
    <source>
        <dbReference type="SAM" id="MobiDB-lite"/>
    </source>
</evidence>
<evidence type="ECO:0000313" key="3">
    <source>
        <dbReference type="Proteomes" id="UP000265515"/>
    </source>
</evidence>
<gene>
    <name evidence="2" type="ORF">CBR_g30428</name>
</gene>
<feature type="region of interest" description="Disordered" evidence="1">
    <location>
        <begin position="34"/>
        <end position="60"/>
    </location>
</feature>
<feature type="compositionally biased region" description="Basic and acidic residues" evidence="1">
    <location>
        <begin position="49"/>
        <end position="60"/>
    </location>
</feature>
<name>A0A388LCZ8_CHABU</name>
<evidence type="ECO:0000313" key="2">
    <source>
        <dbReference type="EMBL" id="GBG80062.1"/>
    </source>
</evidence>
<dbReference type="Gramene" id="GBG80062">
    <property type="protein sequence ID" value="GBG80062"/>
    <property type="gene ID" value="CBR_g30428"/>
</dbReference>
<dbReference type="EMBL" id="BFEA01000336">
    <property type="protein sequence ID" value="GBG80062.1"/>
    <property type="molecule type" value="Genomic_DNA"/>
</dbReference>
<reference evidence="2 3" key="1">
    <citation type="journal article" date="2018" name="Cell">
        <title>The Chara Genome: Secondary Complexity and Implications for Plant Terrestrialization.</title>
        <authorList>
            <person name="Nishiyama T."/>
            <person name="Sakayama H."/>
            <person name="Vries J.D."/>
            <person name="Buschmann H."/>
            <person name="Saint-Marcoux D."/>
            <person name="Ullrich K.K."/>
            <person name="Haas F.B."/>
            <person name="Vanderstraeten L."/>
            <person name="Becker D."/>
            <person name="Lang D."/>
            <person name="Vosolsobe S."/>
            <person name="Rombauts S."/>
            <person name="Wilhelmsson P.K.I."/>
            <person name="Janitza P."/>
            <person name="Kern R."/>
            <person name="Heyl A."/>
            <person name="Rumpler F."/>
            <person name="Villalobos L.I.A.C."/>
            <person name="Clay J.M."/>
            <person name="Skokan R."/>
            <person name="Toyoda A."/>
            <person name="Suzuki Y."/>
            <person name="Kagoshima H."/>
            <person name="Schijlen E."/>
            <person name="Tajeshwar N."/>
            <person name="Catarino B."/>
            <person name="Hetherington A.J."/>
            <person name="Saltykova A."/>
            <person name="Bonnot C."/>
            <person name="Breuninger H."/>
            <person name="Symeonidi A."/>
            <person name="Radhakrishnan G.V."/>
            <person name="Van Nieuwerburgh F."/>
            <person name="Deforce D."/>
            <person name="Chang C."/>
            <person name="Karol K.G."/>
            <person name="Hedrich R."/>
            <person name="Ulvskov P."/>
            <person name="Glockner G."/>
            <person name="Delwiche C.F."/>
            <person name="Petrasek J."/>
            <person name="Van de Peer Y."/>
            <person name="Friml J."/>
            <person name="Beilby M."/>
            <person name="Dolan L."/>
            <person name="Kohara Y."/>
            <person name="Sugano S."/>
            <person name="Fujiyama A."/>
            <person name="Delaux P.-M."/>
            <person name="Quint M."/>
            <person name="TheiBen G."/>
            <person name="Hagemann M."/>
            <person name="Harholt J."/>
            <person name="Dunand C."/>
            <person name="Zachgo S."/>
            <person name="Langdale J."/>
            <person name="Maumus F."/>
            <person name="Straeten D.V.D."/>
            <person name="Gould S.B."/>
            <person name="Rensing S.A."/>
        </authorList>
    </citation>
    <scope>NUCLEOTIDE SEQUENCE [LARGE SCALE GENOMIC DNA]</scope>
    <source>
        <strain evidence="2 3">S276</strain>
    </source>
</reference>
<protein>
    <submittedName>
        <fullName evidence="2">Uncharacterized protein</fullName>
    </submittedName>
</protein>
<dbReference type="Proteomes" id="UP000265515">
    <property type="component" value="Unassembled WGS sequence"/>
</dbReference>
<sequence>MVGMVEVVMMGWGRVWEYGGGRGVMWMGEEGGVLDAPDEGGGGGNETVVDVKGRGDDRDGGVVPFERMTRSDMDDMVTFMSSREAVTEVWKVSSAWRMVERSGVAVFAGGYSRARLRVMLSTESARMSNMLMEDAVVTGEKGVEDADGTDVEDAAAVVAAAAAAAAAAARWEFLVLRGGMWRFGGEGSF</sequence>
<proteinExistence type="predicted"/>